<organism evidence="1 2">
    <name type="scientific">Dermatophilus congolensis</name>
    <dbReference type="NCBI Taxonomy" id="1863"/>
    <lineage>
        <taxon>Bacteria</taxon>
        <taxon>Bacillati</taxon>
        <taxon>Actinomycetota</taxon>
        <taxon>Actinomycetes</taxon>
        <taxon>Micrococcales</taxon>
        <taxon>Dermatophilaceae</taxon>
        <taxon>Dermatophilus</taxon>
    </lineage>
</organism>
<proteinExistence type="predicted"/>
<dbReference type="GeneID" id="63458670"/>
<dbReference type="EMBL" id="LT906453">
    <property type="protein sequence ID" value="SNV18155.1"/>
    <property type="molecule type" value="Genomic_DNA"/>
</dbReference>
<evidence type="ECO:0000313" key="2">
    <source>
        <dbReference type="Proteomes" id="UP000242637"/>
    </source>
</evidence>
<dbReference type="KEGG" id="dco:SAMEA4475696_0381"/>
<reference evidence="1 2" key="1">
    <citation type="submission" date="2017-06" db="EMBL/GenBank/DDBJ databases">
        <authorList>
            <consortium name="Pathogen Informatics"/>
        </authorList>
    </citation>
    <scope>NUCLEOTIDE SEQUENCE [LARGE SCALE GENOMIC DNA]</scope>
    <source>
        <strain evidence="1 2">NCTC13039</strain>
    </source>
</reference>
<name>A0A239V7K4_9MICO</name>
<keyword evidence="2" id="KW-1185">Reference proteome</keyword>
<gene>
    <name evidence="1" type="ORF">SAMEA4475696_00381</name>
</gene>
<dbReference type="OrthoDB" id="3571220at2"/>
<protein>
    <submittedName>
        <fullName evidence="1">Uncharacterized protein</fullName>
    </submittedName>
</protein>
<sequence length="204" mass="21866">MGRHVFRGHIAGVGTQEGTRLVVGRWVDSPLGTFTDVMVERADGWRMLLAPSAEVADFVTATYTFDEVVTVPVSCEVTTVSPGVEHWSLKAGPLELSMTTGERTPLGWLLHLIPTSIATSPAFCRVTDVPARLVGLRTAGTAGRGRREFYGACDVHAITDSIASWQGQDLGSLQRVTPPVRFGFGSTPPRPAMTSVTTTIIDAN</sequence>
<dbReference type="STRING" id="1121387.GCA_000429885_01334"/>
<accession>A0A239V7K4</accession>
<dbReference type="AlphaFoldDB" id="A0A239V7K4"/>
<dbReference type="Proteomes" id="UP000242637">
    <property type="component" value="Chromosome 1"/>
</dbReference>
<evidence type="ECO:0000313" key="1">
    <source>
        <dbReference type="EMBL" id="SNV18155.1"/>
    </source>
</evidence>
<dbReference type="RefSeq" id="WP_084441048.1">
    <property type="nucleotide sequence ID" value="NZ_LT906453.1"/>
</dbReference>